<sequence>MRAEANGAAERESRDAARVRSTARSPRAEPGGNLVSSRMLALQRLAGNAAVTQWLAAGGARDDEAGVAGSAAEHSAEQQPVQRSSVRDVLASPGRPLDPGVRANMESAFGTSFGDVRLLSDRAAQKSAREMSSIAYTSGNKIVSAGKLDDHTLAHELAHVVQQRQGPVAGTDNGDGLRVSHPDDRFEREAEATARSIMSNRHRHG</sequence>
<feature type="region of interest" description="Disordered" evidence="1">
    <location>
        <begin position="165"/>
        <end position="187"/>
    </location>
</feature>
<dbReference type="Pfam" id="PF13699">
    <property type="entry name" value="eCIS_core"/>
    <property type="match status" value="1"/>
</dbReference>
<comment type="caution">
    <text evidence="3">The sequence shown here is derived from an EMBL/GenBank/DDBJ whole genome shotgun (WGS) entry which is preliminary data.</text>
</comment>
<evidence type="ECO:0000256" key="1">
    <source>
        <dbReference type="SAM" id="MobiDB-lite"/>
    </source>
</evidence>
<dbReference type="EMBL" id="JBHUCO010000019">
    <property type="protein sequence ID" value="MFD1519704.1"/>
    <property type="molecule type" value="Genomic_DNA"/>
</dbReference>
<evidence type="ECO:0000313" key="3">
    <source>
        <dbReference type="EMBL" id="MFD1519704.1"/>
    </source>
</evidence>
<feature type="domain" description="eCIS core" evidence="2">
    <location>
        <begin position="96"/>
        <end position="166"/>
    </location>
</feature>
<dbReference type="RefSeq" id="WP_344717731.1">
    <property type="nucleotide sequence ID" value="NZ_BAAAUS010000001.1"/>
</dbReference>
<accession>A0ABW4F063</accession>
<name>A0ABW4F063_9PSEU</name>
<dbReference type="Proteomes" id="UP001597114">
    <property type="component" value="Unassembled WGS sequence"/>
</dbReference>
<evidence type="ECO:0000313" key="4">
    <source>
        <dbReference type="Proteomes" id="UP001597114"/>
    </source>
</evidence>
<dbReference type="InterPro" id="IPR025295">
    <property type="entry name" value="eCIS_core_dom"/>
</dbReference>
<feature type="region of interest" description="Disordered" evidence="1">
    <location>
        <begin position="62"/>
        <end position="103"/>
    </location>
</feature>
<proteinExistence type="predicted"/>
<feature type="region of interest" description="Disordered" evidence="1">
    <location>
        <begin position="1"/>
        <end position="35"/>
    </location>
</feature>
<keyword evidence="4" id="KW-1185">Reference proteome</keyword>
<feature type="compositionally biased region" description="Basic and acidic residues" evidence="1">
    <location>
        <begin position="1"/>
        <end position="18"/>
    </location>
</feature>
<organism evidence="3 4">
    <name type="scientific">Pseudonocardia yunnanensis</name>
    <dbReference type="NCBI Taxonomy" id="58107"/>
    <lineage>
        <taxon>Bacteria</taxon>
        <taxon>Bacillati</taxon>
        <taxon>Actinomycetota</taxon>
        <taxon>Actinomycetes</taxon>
        <taxon>Pseudonocardiales</taxon>
        <taxon>Pseudonocardiaceae</taxon>
        <taxon>Pseudonocardia</taxon>
    </lineage>
</organism>
<feature type="compositionally biased region" description="Basic and acidic residues" evidence="1">
    <location>
        <begin position="178"/>
        <end position="187"/>
    </location>
</feature>
<reference evidence="4" key="1">
    <citation type="journal article" date="2019" name="Int. J. Syst. Evol. Microbiol.">
        <title>The Global Catalogue of Microorganisms (GCM) 10K type strain sequencing project: providing services to taxonomists for standard genome sequencing and annotation.</title>
        <authorList>
            <consortium name="The Broad Institute Genomics Platform"/>
            <consortium name="The Broad Institute Genome Sequencing Center for Infectious Disease"/>
            <person name="Wu L."/>
            <person name="Ma J."/>
        </authorList>
    </citation>
    <scope>NUCLEOTIDE SEQUENCE [LARGE SCALE GENOMIC DNA]</scope>
    <source>
        <strain evidence="4">CCM 7043</strain>
    </source>
</reference>
<protein>
    <submittedName>
        <fullName evidence="3">DUF4157 domain-containing protein</fullName>
    </submittedName>
</protein>
<gene>
    <name evidence="3" type="ORF">ACFSJD_19575</name>
</gene>
<evidence type="ECO:0000259" key="2">
    <source>
        <dbReference type="Pfam" id="PF13699"/>
    </source>
</evidence>